<protein>
    <submittedName>
        <fullName evidence="1">Uncharacterized protein</fullName>
    </submittedName>
</protein>
<organism evidence="1 2">
    <name type="scientific">Brachionus plicatilis</name>
    <name type="common">Marine rotifer</name>
    <name type="synonym">Brachionus muelleri</name>
    <dbReference type="NCBI Taxonomy" id="10195"/>
    <lineage>
        <taxon>Eukaryota</taxon>
        <taxon>Metazoa</taxon>
        <taxon>Spiralia</taxon>
        <taxon>Gnathifera</taxon>
        <taxon>Rotifera</taxon>
        <taxon>Eurotatoria</taxon>
        <taxon>Monogononta</taxon>
        <taxon>Pseudotrocha</taxon>
        <taxon>Ploima</taxon>
        <taxon>Brachionidae</taxon>
        <taxon>Brachionus</taxon>
    </lineage>
</organism>
<reference evidence="1 2" key="1">
    <citation type="journal article" date="2018" name="Sci. Rep.">
        <title>Genomic signatures of local adaptation to the degree of environmental predictability in rotifers.</title>
        <authorList>
            <person name="Franch-Gras L."/>
            <person name="Hahn C."/>
            <person name="Garcia-Roger E.M."/>
            <person name="Carmona M.J."/>
            <person name="Serra M."/>
            <person name="Gomez A."/>
        </authorList>
    </citation>
    <scope>NUCLEOTIDE SEQUENCE [LARGE SCALE GENOMIC DNA]</scope>
    <source>
        <strain evidence="1">HYR1</strain>
    </source>
</reference>
<name>A0A3M7QX98_BRAPC</name>
<dbReference type="EMBL" id="REGN01004834">
    <property type="protein sequence ID" value="RNA16000.1"/>
    <property type="molecule type" value="Genomic_DNA"/>
</dbReference>
<sequence length="161" mass="18583">MSKRTFYLEVLQRLTKTHVADSGASSDEDFKGDDSDIDDDFENVYDMNEFGETKDKPVVFKKEEILCLIGLLKCHGIFFPGIHGRIKKYNKNVHKFHCSSSSKKTAMRDNWQGCPSKRSSQLVLVVFDLKGAYRLSYDYFVWQSVPYICYPIDEEVVSLLT</sequence>
<gene>
    <name evidence="1" type="ORF">BpHYR1_002851</name>
</gene>
<dbReference type="AlphaFoldDB" id="A0A3M7QX98"/>
<comment type="caution">
    <text evidence="1">The sequence shown here is derived from an EMBL/GenBank/DDBJ whole genome shotgun (WGS) entry which is preliminary data.</text>
</comment>
<dbReference type="Proteomes" id="UP000276133">
    <property type="component" value="Unassembled WGS sequence"/>
</dbReference>
<accession>A0A3M7QX98</accession>
<proteinExistence type="predicted"/>
<keyword evidence="2" id="KW-1185">Reference proteome</keyword>
<evidence type="ECO:0000313" key="2">
    <source>
        <dbReference type="Proteomes" id="UP000276133"/>
    </source>
</evidence>
<evidence type="ECO:0000313" key="1">
    <source>
        <dbReference type="EMBL" id="RNA16000.1"/>
    </source>
</evidence>